<dbReference type="Proteomes" id="UP000029067">
    <property type="component" value="Unassembled WGS sequence"/>
</dbReference>
<dbReference type="EMBL" id="JGYV01000001">
    <property type="protein sequence ID" value="KFI66095.1"/>
    <property type="molecule type" value="Genomic_DNA"/>
</dbReference>
<sequence length="171" mass="19486">MTRNRQSAKKAGATFEKAVADYLAWALDDARIERRHLSGTKDRGDITGVMFSQEHVVLECKNVVQPRLNQWLREAEEEAGNDDAPLWAVVYKVRGVGITPDRIGEHHVVMRAYLLEYLSCPTSLATHSALEMHRTLLHPHEDRPCTISLHYFAHLLNHRQPLGPEEKETSN</sequence>
<name>A0A087B4Z5_9BIFI</name>
<dbReference type="eggNOG" id="ENOG5032WFJ">
    <property type="taxonomic scope" value="Bacteria"/>
</dbReference>
<dbReference type="OrthoDB" id="3630198at2"/>
<dbReference type="RefSeq" id="WP_033515346.1">
    <property type="nucleotide sequence ID" value="NZ_JGYV01000001.1"/>
</dbReference>
<accession>A0A087B4Z5</accession>
<dbReference type="STRING" id="1688.BCUN_0597"/>
<protein>
    <submittedName>
        <fullName evidence="1">Gp66</fullName>
    </submittedName>
</protein>
<proteinExistence type="predicted"/>
<comment type="caution">
    <text evidence="1">The sequence shown here is derived from an EMBL/GenBank/DDBJ whole genome shotgun (WGS) entry which is preliminary data.</text>
</comment>
<reference evidence="1 2" key="1">
    <citation type="submission" date="2014-03" db="EMBL/GenBank/DDBJ databases">
        <title>Genomics of Bifidobacteria.</title>
        <authorList>
            <person name="Ventura M."/>
            <person name="Milani C."/>
            <person name="Lugli G.A."/>
        </authorList>
    </citation>
    <scope>NUCLEOTIDE SEQUENCE [LARGE SCALE GENOMIC DNA]</scope>
    <source>
        <strain evidence="1 2">LMG 10738</strain>
    </source>
</reference>
<organism evidence="1 2">
    <name type="scientific">Bifidobacterium cuniculi</name>
    <dbReference type="NCBI Taxonomy" id="1688"/>
    <lineage>
        <taxon>Bacteria</taxon>
        <taxon>Bacillati</taxon>
        <taxon>Actinomycetota</taxon>
        <taxon>Actinomycetes</taxon>
        <taxon>Bifidobacteriales</taxon>
        <taxon>Bifidobacteriaceae</taxon>
        <taxon>Bifidobacterium</taxon>
    </lineage>
</organism>
<dbReference type="AlphaFoldDB" id="A0A087B4Z5"/>
<evidence type="ECO:0000313" key="2">
    <source>
        <dbReference type="Proteomes" id="UP000029067"/>
    </source>
</evidence>
<evidence type="ECO:0000313" key="1">
    <source>
        <dbReference type="EMBL" id="KFI66095.1"/>
    </source>
</evidence>
<keyword evidence="2" id="KW-1185">Reference proteome</keyword>
<gene>
    <name evidence="1" type="ORF">BCUN_0597</name>
</gene>